<evidence type="ECO:0000313" key="2">
    <source>
        <dbReference type="Proteomes" id="UP001606305"/>
    </source>
</evidence>
<comment type="caution">
    <text evidence="1">The sequence shown here is derived from an EMBL/GenBank/DDBJ whole genome shotgun (WGS) entry which is preliminary data.</text>
</comment>
<dbReference type="Proteomes" id="UP001606305">
    <property type="component" value="Unassembled WGS sequence"/>
</dbReference>
<accession>A0ABW7GBT9</accession>
<organism evidence="1 2">
    <name type="scientific">Pelomonas nitida</name>
    <dbReference type="NCBI Taxonomy" id="3299027"/>
    <lineage>
        <taxon>Bacteria</taxon>
        <taxon>Pseudomonadati</taxon>
        <taxon>Pseudomonadota</taxon>
        <taxon>Betaproteobacteria</taxon>
        <taxon>Burkholderiales</taxon>
        <taxon>Sphaerotilaceae</taxon>
        <taxon>Roseateles</taxon>
    </lineage>
</organism>
<evidence type="ECO:0000313" key="1">
    <source>
        <dbReference type="EMBL" id="MFG6459281.1"/>
    </source>
</evidence>
<dbReference type="RefSeq" id="WP_394491112.1">
    <property type="nucleotide sequence ID" value="NZ_JBIGIA010000020.1"/>
</dbReference>
<gene>
    <name evidence="1" type="ORF">ACG00X_20800</name>
</gene>
<keyword evidence="2" id="KW-1185">Reference proteome</keyword>
<reference evidence="1 2" key="1">
    <citation type="submission" date="2024-09" db="EMBL/GenBank/DDBJ databases">
        <title>Novel species of the genus Pelomonas and Roseateles isolated from streams.</title>
        <authorList>
            <person name="Lu H."/>
        </authorList>
    </citation>
    <scope>NUCLEOTIDE SEQUENCE [LARGE SCALE GENOMIC DNA]</scope>
    <source>
        <strain evidence="1 2">BYS96W</strain>
    </source>
</reference>
<sequence>MGPFTLFDKSFLQSLSVDESVWFDHFFVPVVCPLFFVETLADLAKEMKEGSLRTAEDEVRIVADKTPVLSGMPCVHHGELCVGSLMGTFAPHPGQIPMAGGRPVRNPEGKPGVVFKNSPEAEAFARWQRGQFLEVERGAAADWRRMLSELDLQAVGRGMQALGITPQNCKTIEEAHGIASSLVHTEAAPEQQLRLMFTFVDVPGRFQRAIHERWREAGFPPLAQFAPYAAHVLKVELFFQIALAAKLIAAERASNRADIAYLFYLPFCNVFVSADKLHRRCVQPFLRKDQDFAWGPDLKADLSRINVELSGASEAERLQGLHKFAPRPPGDVGNLVPSLWHRHGFELQKPEEQETAVPPEAHDKLLAHLRGFQEAATAPEVAEMPSDDLESLSIERLVPPKKGSWWLIPKHVADEERRQGRTVE</sequence>
<protein>
    <submittedName>
        <fullName evidence="1">Uncharacterized protein</fullName>
    </submittedName>
</protein>
<dbReference type="EMBL" id="JBIGIA010000020">
    <property type="protein sequence ID" value="MFG6459281.1"/>
    <property type="molecule type" value="Genomic_DNA"/>
</dbReference>
<name>A0ABW7GBT9_9BURK</name>
<proteinExistence type="predicted"/>